<reference evidence="1 2" key="1">
    <citation type="submission" date="2019-12" db="EMBL/GenBank/DDBJ databases">
        <title>Isolation and characterization of three novel carbon monoxide-oxidizing members of Halobacteria from salione crusts and soils.</title>
        <authorList>
            <person name="Myers M.R."/>
            <person name="King G.M."/>
        </authorList>
    </citation>
    <scope>NUCLEOTIDE SEQUENCE [LARGE SCALE GENOMIC DNA]</scope>
    <source>
        <strain evidence="1 2">WSH3</strain>
    </source>
</reference>
<comment type="caution">
    <text evidence="1">The sequence shown here is derived from an EMBL/GenBank/DDBJ whole genome shotgun (WGS) entry which is preliminary data.</text>
</comment>
<dbReference type="NCBIfam" id="TIGR03510">
    <property type="entry name" value="XapX"/>
    <property type="match status" value="1"/>
</dbReference>
<accession>A0A6B0T4T6</accession>
<gene>
    <name evidence="1" type="ORF">GRX03_10245</name>
</gene>
<evidence type="ECO:0000313" key="2">
    <source>
        <dbReference type="Proteomes" id="UP000466535"/>
    </source>
</evidence>
<dbReference type="InterPro" id="IPR020017">
    <property type="entry name" value="XapX_domain"/>
</dbReference>
<dbReference type="AlphaFoldDB" id="A0A6B0T4T6"/>
<proteinExistence type="predicted"/>
<organism evidence="1 2">
    <name type="scientific">Halovenus carboxidivorans</name>
    <dbReference type="NCBI Taxonomy" id="2692199"/>
    <lineage>
        <taxon>Archaea</taxon>
        <taxon>Methanobacteriati</taxon>
        <taxon>Methanobacteriota</taxon>
        <taxon>Stenosarchaea group</taxon>
        <taxon>Halobacteria</taxon>
        <taxon>Halobacteriales</taxon>
        <taxon>Haloarculaceae</taxon>
        <taxon>Halovenus</taxon>
    </lineage>
</organism>
<sequence length="65" mass="6696">MVSQVALALLTGLFAGALFGLVQTPIPAPPNLPGILGIVGIFLGYRAVEYLDIQIDVLGALSGLF</sequence>
<dbReference type="RefSeq" id="WP_159764099.1">
    <property type="nucleotide sequence ID" value="NZ_WUUT01000003.1"/>
</dbReference>
<evidence type="ECO:0000313" key="1">
    <source>
        <dbReference type="EMBL" id="MXR51977.1"/>
    </source>
</evidence>
<dbReference type="OrthoDB" id="305804at2157"/>
<keyword evidence="2" id="KW-1185">Reference proteome</keyword>
<dbReference type="Proteomes" id="UP000466535">
    <property type="component" value="Unassembled WGS sequence"/>
</dbReference>
<name>A0A6B0T4T6_9EURY</name>
<protein>
    <submittedName>
        <fullName evidence="1">XapX domain-containing protein</fullName>
    </submittedName>
</protein>
<dbReference type="EMBL" id="WUUT01000003">
    <property type="protein sequence ID" value="MXR51977.1"/>
    <property type="molecule type" value="Genomic_DNA"/>
</dbReference>